<keyword evidence="1" id="KW-0472">Membrane</keyword>
<evidence type="ECO:0000256" key="1">
    <source>
        <dbReference type="SAM" id="Phobius"/>
    </source>
</evidence>
<accession>A0A317WED4</accession>
<dbReference type="AlphaFoldDB" id="A0A317WED4"/>
<evidence type="ECO:0000313" key="2">
    <source>
        <dbReference type="EMBL" id="PWY82580.1"/>
    </source>
</evidence>
<gene>
    <name evidence="2" type="ORF">BO83DRAFT_375021</name>
</gene>
<keyword evidence="3" id="KW-1185">Reference proteome</keyword>
<reference evidence="2" key="1">
    <citation type="submission" date="2016-12" db="EMBL/GenBank/DDBJ databases">
        <title>The genomes of Aspergillus section Nigri reveals drivers in fungal speciation.</title>
        <authorList>
            <consortium name="DOE Joint Genome Institute"/>
            <person name="Vesth T.C."/>
            <person name="Nybo J."/>
            <person name="Theobald S."/>
            <person name="Brandl J."/>
            <person name="Frisvad J.C."/>
            <person name="Nielsen K.F."/>
            <person name="Lyhne E.K."/>
            <person name="Kogle M.E."/>
            <person name="Kuo A."/>
            <person name="Riley R."/>
            <person name="Clum A."/>
            <person name="Nolan M."/>
            <person name="Lipzen A."/>
            <person name="Salamov A."/>
            <person name="Henrissat B."/>
            <person name="Wiebenga A."/>
            <person name="De vries R.P."/>
            <person name="Grigoriev I.V."/>
            <person name="Mortensen U.H."/>
            <person name="Andersen M.R."/>
            <person name="Baker S.E."/>
        </authorList>
    </citation>
    <scope>NUCLEOTIDE SEQUENCE</scope>
    <source>
        <strain evidence="2">CBS 122712</strain>
    </source>
</reference>
<evidence type="ECO:0000313" key="3">
    <source>
        <dbReference type="Proteomes" id="UP000246171"/>
    </source>
</evidence>
<keyword evidence="1" id="KW-0812">Transmembrane</keyword>
<name>A0A317WED4_ASPEC</name>
<feature type="transmembrane region" description="Helical" evidence="1">
    <location>
        <begin position="13"/>
        <end position="39"/>
    </location>
</feature>
<dbReference type="Proteomes" id="UP000246171">
    <property type="component" value="Unassembled WGS sequence"/>
</dbReference>
<dbReference type="RefSeq" id="XP_025392243.1">
    <property type="nucleotide sequence ID" value="XM_025530356.1"/>
</dbReference>
<protein>
    <submittedName>
        <fullName evidence="2">Uncharacterized protein</fullName>
    </submittedName>
</protein>
<comment type="caution">
    <text evidence="2">The sequence shown here is derived from an EMBL/GenBank/DDBJ whole genome shotgun (WGS) entry which is preliminary data.</text>
</comment>
<proteinExistence type="predicted"/>
<dbReference type="EMBL" id="MSFU01000003">
    <property type="protein sequence ID" value="PWY82580.1"/>
    <property type="molecule type" value="Genomic_DNA"/>
</dbReference>
<keyword evidence="1" id="KW-1133">Transmembrane helix</keyword>
<sequence>MFSAYVCSSAFCFLAPTPVLCLTGLLIIILMSLFFQFVLRTEKVENIPSDAIMSRRRIRYGHANHTSWTS</sequence>
<dbReference type="VEuPathDB" id="FungiDB:BO83DRAFT_375021"/>
<dbReference type="GeneID" id="37052318"/>
<organism evidence="2 3">
    <name type="scientific">Aspergillus eucalypticola (strain CBS 122712 / IBT 29274)</name>
    <dbReference type="NCBI Taxonomy" id="1448314"/>
    <lineage>
        <taxon>Eukaryota</taxon>
        <taxon>Fungi</taxon>
        <taxon>Dikarya</taxon>
        <taxon>Ascomycota</taxon>
        <taxon>Pezizomycotina</taxon>
        <taxon>Eurotiomycetes</taxon>
        <taxon>Eurotiomycetidae</taxon>
        <taxon>Eurotiales</taxon>
        <taxon>Aspergillaceae</taxon>
        <taxon>Aspergillus</taxon>
        <taxon>Aspergillus subgen. Circumdati</taxon>
    </lineage>
</organism>